<dbReference type="InterPro" id="IPR006593">
    <property type="entry name" value="Cyt_b561/ferric_Rdtase_TM"/>
</dbReference>
<dbReference type="OrthoDB" id="8687683at2"/>
<evidence type="ECO:0000256" key="5">
    <source>
        <dbReference type="ARBA" id="ARBA00022692"/>
    </source>
</evidence>
<evidence type="ECO:0000256" key="2">
    <source>
        <dbReference type="ARBA" id="ARBA00004141"/>
    </source>
</evidence>
<evidence type="ECO:0000256" key="11">
    <source>
        <dbReference type="SAM" id="MobiDB-lite"/>
    </source>
</evidence>
<keyword evidence="6" id="KW-0479">Metal-binding</keyword>
<keyword evidence="4" id="KW-0349">Heme</keyword>
<dbReference type="GO" id="GO:0140575">
    <property type="term" value="F:transmembrane monodehydroascorbate reductase activity"/>
    <property type="evidence" value="ECO:0007669"/>
    <property type="project" value="InterPro"/>
</dbReference>
<evidence type="ECO:0000256" key="4">
    <source>
        <dbReference type="ARBA" id="ARBA00022617"/>
    </source>
</evidence>
<dbReference type="PANTHER" id="PTHR15422">
    <property type="entry name" value="OS05G0565100 PROTEIN"/>
    <property type="match status" value="1"/>
</dbReference>
<evidence type="ECO:0000313" key="15">
    <source>
        <dbReference type="Proteomes" id="UP000315252"/>
    </source>
</evidence>
<keyword evidence="7" id="KW-0249">Electron transport</keyword>
<proteinExistence type="predicted"/>
<evidence type="ECO:0000256" key="8">
    <source>
        <dbReference type="ARBA" id="ARBA00022989"/>
    </source>
</evidence>
<dbReference type="InterPro" id="IPR045150">
    <property type="entry name" value="CYB561D1/2"/>
</dbReference>
<feature type="transmembrane region" description="Helical" evidence="12">
    <location>
        <begin position="66"/>
        <end position="85"/>
    </location>
</feature>
<comment type="cofactor">
    <cofactor evidence="1">
        <name>heme b</name>
        <dbReference type="ChEBI" id="CHEBI:60344"/>
    </cofactor>
</comment>
<evidence type="ECO:0000313" key="14">
    <source>
        <dbReference type="EMBL" id="TQV79776.1"/>
    </source>
</evidence>
<dbReference type="GO" id="GO:0046872">
    <property type="term" value="F:metal ion binding"/>
    <property type="evidence" value="ECO:0007669"/>
    <property type="project" value="UniProtKB-KW"/>
</dbReference>
<keyword evidence="9" id="KW-0408">Iron</keyword>
<dbReference type="SMART" id="SM00665">
    <property type="entry name" value="B561"/>
    <property type="match status" value="1"/>
</dbReference>
<feature type="region of interest" description="Disordered" evidence="11">
    <location>
        <begin position="224"/>
        <end position="246"/>
    </location>
</feature>
<keyword evidence="10 12" id="KW-0472">Membrane</keyword>
<keyword evidence="8 12" id="KW-1133">Transmembrane helix</keyword>
<keyword evidence="5 12" id="KW-0812">Transmembrane</keyword>
<dbReference type="Pfam" id="PF03188">
    <property type="entry name" value="Cytochrom_B561"/>
    <property type="match status" value="1"/>
</dbReference>
<gene>
    <name evidence="14" type="ORF">FKG95_13830</name>
</gene>
<sequence>MWEWLAAPIDPDRVHEVGTQLSWHARLMVFAWGGCVPIGILAARFFKIWPGQSWPRQLDNRTWWHIHRICQYGGGVLMVIALVLILTAPPPTLSPQVILPGPHAWFGWIVLSLALVQISSGVLRGSKGGPDEAGSGEILPGDHYDMTRHRLIFEYIHKFAGYAAVLLSIAAILTGLYQANGPNWMWLTLLLWWGLLLSAFIAFQRRGMAVDTYEAIWGPDKEHPGNQRRPIGVGVRRLGSSDSERV</sequence>
<organism evidence="14 15">
    <name type="scientific">Denitrobaculum tricleocarpae</name>
    <dbReference type="NCBI Taxonomy" id="2591009"/>
    <lineage>
        <taxon>Bacteria</taxon>
        <taxon>Pseudomonadati</taxon>
        <taxon>Pseudomonadota</taxon>
        <taxon>Alphaproteobacteria</taxon>
        <taxon>Rhodospirillales</taxon>
        <taxon>Rhodospirillaceae</taxon>
        <taxon>Denitrobaculum</taxon>
    </lineage>
</organism>
<name>A0A545TRD5_9PROT</name>
<dbReference type="PANTHER" id="PTHR15422:SF24">
    <property type="entry name" value="DOMON RELATED DOMAIN-CONTAINING PROTEIN"/>
    <property type="match status" value="1"/>
</dbReference>
<dbReference type="RefSeq" id="WP_142896956.1">
    <property type="nucleotide sequence ID" value="NZ_ML660055.1"/>
</dbReference>
<evidence type="ECO:0000256" key="9">
    <source>
        <dbReference type="ARBA" id="ARBA00023004"/>
    </source>
</evidence>
<protein>
    <submittedName>
        <fullName evidence="14">Cytochrome B</fullName>
    </submittedName>
</protein>
<keyword evidence="3" id="KW-0813">Transport</keyword>
<evidence type="ECO:0000256" key="7">
    <source>
        <dbReference type="ARBA" id="ARBA00022982"/>
    </source>
</evidence>
<dbReference type="Proteomes" id="UP000315252">
    <property type="component" value="Unassembled WGS sequence"/>
</dbReference>
<dbReference type="PROSITE" id="PS50939">
    <property type="entry name" value="CYTOCHROME_B561"/>
    <property type="match status" value="1"/>
</dbReference>
<feature type="transmembrane region" description="Helical" evidence="12">
    <location>
        <begin position="105"/>
        <end position="123"/>
    </location>
</feature>
<comment type="subcellular location">
    <subcellularLocation>
        <location evidence="2">Membrane</location>
        <topology evidence="2">Multi-pass membrane protein</topology>
    </subcellularLocation>
</comment>
<evidence type="ECO:0000256" key="3">
    <source>
        <dbReference type="ARBA" id="ARBA00022448"/>
    </source>
</evidence>
<reference evidence="14 15" key="1">
    <citation type="submission" date="2019-06" db="EMBL/GenBank/DDBJ databases">
        <title>Whole genome sequence for Rhodospirillaceae sp. R148.</title>
        <authorList>
            <person name="Wang G."/>
        </authorList>
    </citation>
    <scope>NUCLEOTIDE SEQUENCE [LARGE SCALE GENOMIC DNA]</scope>
    <source>
        <strain evidence="14 15">R148</strain>
    </source>
</reference>
<evidence type="ECO:0000256" key="1">
    <source>
        <dbReference type="ARBA" id="ARBA00001970"/>
    </source>
</evidence>
<comment type="caution">
    <text evidence="14">The sequence shown here is derived from an EMBL/GenBank/DDBJ whole genome shotgun (WGS) entry which is preliminary data.</text>
</comment>
<evidence type="ECO:0000256" key="6">
    <source>
        <dbReference type="ARBA" id="ARBA00022723"/>
    </source>
</evidence>
<dbReference type="CDD" id="cd08760">
    <property type="entry name" value="Cyt_b561_FRRS1_like"/>
    <property type="match status" value="1"/>
</dbReference>
<feature type="transmembrane region" description="Helical" evidence="12">
    <location>
        <begin position="184"/>
        <end position="203"/>
    </location>
</feature>
<dbReference type="AlphaFoldDB" id="A0A545TRD5"/>
<evidence type="ECO:0000256" key="10">
    <source>
        <dbReference type="ARBA" id="ARBA00023136"/>
    </source>
</evidence>
<dbReference type="GO" id="GO:0016020">
    <property type="term" value="C:membrane"/>
    <property type="evidence" value="ECO:0007669"/>
    <property type="project" value="UniProtKB-SubCell"/>
</dbReference>
<feature type="transmembrane region" description="Helical" evidence="12">
    <location>
        <begin position="159"/>
        <end position="178"/>
    </location>
</feature>
<accession>A0A545TRD5</accession>
<evidence type="ECO:0000256" key="12">
    <source>
        <dbReference type="SAM" id="Phobius"/>
    </source>
</evidence>
<dbReference type="EMBL" id="VHSH01000004">
    <property type="protein sequence ID" value="TQV79776.1"/>
    <property type="molecule type" value="Genomic_DNA"/>
</dbReference>
<dbReference type="Gene3D" id="1.20.120.1770">
    <property type="match status" value="1"/>
</dbReference>
<dbReference type="GO" id="GO:0020037">
    <property type="term" value="F:heme binding"/>
    <property type="evidence" value="ECO:0007669"/>
    <property type="project" value="TreeGrafter"/>
</dbReference>
<evidence type="ECO:0000259" key="13">
    <source>
        <dbReference type="PROSITE" id="PS50939"/>
    </source>
</evidence>
<feature type="transmembrane region" description="Helical" evidence="12">
    <location>
        <begin position="27"/>
        <end position="46"/>
    </location>
</feature>
<feature type="domain" description="Cytochrome b561" evidence="13">
    <location>
        <begin position="1"/>
        <end position="213"/>
    </location>
</feature>
<keyword evidence="15" id="KW-1185">Reference proteome</keyword>